<dbReference type="AlphaFoldDB" id="A0A1Q9EGN4"/>
<dbReference type="GO" id="GO:0016567">
    <property type="term" value="P:protein ubiquitination"/>
    <property type="evidence" value="ECO:0007669"/>
    <property type="project" value="InterPro"/>
</dbReference>
<dbReference type="PANTHER" id="PTHR22744:SF17">
    <property type="entry name" value="BTB DOMAIN-CONTAINING PROTEIN"/>
    <property type="match status" value="1"/>
</dbReference>
<dbReference type="PROSITE" id="PS50097">
    <property type="entry name" value="BTB"/>
    <property type="match status" value="1"/>
</dbReference>
<dbReference type="Gene3D" id="2.30.30.40">
    <property type="entry name" value="SH3 Domains"/>
    <property type="match status" value="1"/>
</dbReference>
<dbReference type="PANTHER" id="PTHR22744">
    <property type="entry name" value="HELIX LOOP HELIX PROTEIN 21-RELATED"/>
    <property type="match status" value="1"/>
</dbReference>
<protein>
    <submittedName>
        <fullName evidence="1">E3 ubiquitin-protein ligase HECTD1</fullName>
    </submittedName>
</protein>
<dbReference type="SMART" id="SM00225">
    <property type="entry name" value="BTB"/>
    <property type="match status" value="1"/>
</dbReference>
<dbReference type="InterPro" id="IPR010606">
    <property type="entry name" value="Mib_Herc2"/>
</dbReference>
<accession>A0A1Q9EGN4</accession>
<dbReference type="PROSITE" id="PS51416">
    <property type="entry name" value="MIB_HERC2"/>
    <property type="match status" value="1"/>
</dbReference>
<dbReference type="GO" id="GO:0046872">
    <property type="term" value="F:metal ion binding"/>
    <property type="evidence" value="ECO:0007669"/>
    <property type="project" value="InterPro"/>
</dbReference>
<reference evidence="1 2" key="1">
    <citation type="submission" date="2016-02" db="EMBL/GenBank/DDBJ databases">
        <title>Genome analysis of coral dinoflagellate symbionts highlights evolutionary adaptations to a symbiotic lifestyle.</title>
        <authorList>
            <person name="Aranda M."/>
            <person name="Li Y."/>
            <person name="Liew Y.J."/>
            <person name="Baumgarten S."/>
            <person name="Simakov O."/>
            <person name="Wilson M."/>
            <person name="Piel J."/>
            <person name="Ashoor H."/>
            <person name="Bougouffa S."/>
            <person name="Bajic V.B."/>
            <person name="Ryu T."/>
            <person name="Ravasi T."/>
            <person name="Bayer T."/>
            <person name="Micklem G."/>
            <person name="Kim H."/>
            <person name="Bhak J."/>
            <person name="Lajeunesse T.C."/>
            <person name="Voolstra C.R."/>
        </authorList>
    </citation>
    <scope>NUCLEOTIDE SEQUENCE [LARGE SCALE GENOMIC DNA]</scope>
    <source>
        <strain evidence="1 2">CCMP2467</strain>
    </source>
</reference>
<name>A0A1Q9EGN4_SYMMI</name>
<comment type="caution">
    <text evidence="1">The sequence shown here is derived from an EMBL/GenBank/DDBJ whole genome shotgun (WGS) entry which is preliminary data.</text>
</comment>
<evidence type="ECO:0000313" key="2">
    <source>
        <dbReference type="Proteomes" id="UP000186817"/>
    </source>
</evidence>
<dbReference type="InterPro" id="IPR011333">
    <property type="entry name" value="SKP1/BTB/POZ_sf"/>
</dbReference>
<dbReference type="SUPFAM" id="SSF54695">
    <property type="entry name" value="POZ domain"/>
    <property type="match status" value="1"/>
</dbReference>
<dbReference type="Pfam" id="PF06701">
    <property type="entry name" value="MIB_HERC2"/>
    <property type="match status" value="1"/>
</dbReference>
<dbReference type="Pfam" id="PF00651">
    <property type="entry name" value="BTB"/>
    <property type="match status" value="1"/>
</dbReference>
<dbReference type="EMBL" id="LSRX01000158">
    <property type="protein sequence ID" value="OLQ06551.1"/>
    <property type="molecule type" value="Genomic_DNA"/>
</dbReference>
<dbReference type="InterPro" id="IPR000210">
    <property type="entry name" value="BTB/POZ_dom"/>
</dbReference>
<keyword evidence="2" id="KW-1185">Reference proteome</keyword>
<evidence type="ECO:0000313" key="1">
    <source>
        <dbReference type="EMBL" id="OLQ06551.1"/>
    </source>
</evidence>
<dbReference type="Proteomes" id="UP000186817">
    <property type="component" value="Unassembled WGS sequence"/>
</dbReference>
<proteinExistence type="predicted"/>
<dbReference type="OrthoDB" id="239701at2759"/>
<sequence length="353" mass="39091">MSKRKHDDSNGQDGLDDLVLEFSSGDSMPVCSVPLRMCSPVFNSMLSSGMREAQQRTIRVEVATKEEFDSFYSLLKPGAFSPERITHDNVDAMLTISLYYQVGFLRDACEARLLRLPATVDRFLQAEKMGLKRQQSRCAHELAQLCTEEDLKRLQEASSDALMAVATAMRRLLQEDDIDRILRSATLDLRVRRGPDWKWQNQDGGGFGMTAISEPERPRPPGWVVVNWDDGSTGHYRVGAEGKYDLMVLGRVDALVVEGAGGVGSQCNGLYNLNGSFAGKPMFKKDGGSAIIYFSGCWKINYQDATDGWYYCYPNCEATTPPIGLWSTEGYGAGADPPPTLRLLQEEESSPPG</sequence>
<organism evidence="1 2">
    <name type="scientific">Symbiodinium microadriaticum</name>
    <name type="common">Dinoflagellate</name>
    <name type="synonym">Zooxanthella microadriatica</name>
    <dbReference type="NCBI Taxonomy" id="2951"/>
    <lineage>
        <taxon>Eukaryota</taxon>
        <taxon>Sar</taxon>
        <taxon>Alveolata</taxon>
        <taxon>Dinophyceae</taxon>
        <taxon>Suessiales</taxon>
        <taxon>Symbiodiniaceae</taxon>
        <taxon>Symbiodinium</taxon>
    </lineage>
</organism>
<dbReference type="Gene3D" id="3.30.710.10">
    <property type="entry name" value="Potassium Channel Kv1.1, Chain A"/>
    <property type="match status" value="1"/>
</dbReference>
<dbReference type="InterPro" id="IPR037252">
    <property type="entry name" value="Mib_Herc2_sf"/>
</dbReference>
<dbReference type="SUPFAM" id="SSF159034">
    <property type="entry name" value="Mib/herc2 domain-like"/>
    <property type="match status" value="1"/>
</dbReference>
<dbReference type="GO" id="GO:0004842">
    <property type="term" value="F:ubiquitin-protein transferase activity"/>
    <property type="evidence" value="ECO:0007669"/>
    <property type="project" value="InterPro"/>
</dbReference>
<gene>
    <name evidence="1" type="primary">Hectd1</name>
    <name evidence="1" type="ORF">AK812_SmicGene10165</name>
</gene>